<comment type="subcellular location">
    <subcellularLocation>
        <location evidence="1">Nucleus</location>
    </subcellularLocation>
</comment>
<dbReference type="InterPro" id="IPR044810">
    <property type="entry name" value="WRKY_plant"/>
</dbReference>
<reference evidence="9" key="1">
    <citation type="submission" date="2020-02" db="EMBL/GenBank/DDBJ databases">
        <authorList>
            <person name="Scholz U."/>
            <person name="Mascher M."/>
            <person name="Fiebig A."/>
        </authorList>
    </citation>
    <scope>NUCLEOTIDE SEQUENCE</scope>
</reference>
<feature type="region of interest" description="Disordered" evidence="7">
    <location>
        <begin position="337"/>
        <end position="363"/>
    </location>
</feature>
<evidence type="ECO:0000256" key="5">
    <source>
        <dbReference type="ARBA" id="ARBA00023163"/>
    </source>
</evidence>
<dbReference type="AlphaFoldDB" id="A0A7I8K6Q4"/>
<evidence type="ECO:0000256" key="3">
    <source>
        <dbReference type="ARBA" id="ARBA00023015"/>
    </source>
</evidence>
<dbReference type="FunFam" id="2.20.25.80:FF:000006">
    <property type="entry name" value="WRKY transcription factor"/>
    <property type="match status" value="1"/>
</dbReference>
<feature type="compositionally biased region" description="Polar residues" evidence="7">
    <location>
        <begin position="340"/>
        <end position="363"/>
    </location>
</feature>
<keyword evidence="2" id="KW-0677">Repeat</keyword>
<keyword evidence="5" id="KW-0804">Transcription</keyword>
<dbReference type="PROSITE" id="PS50811">
    <property type="entry name" value="WRKY"/>
    <property type="match status" value="2"/>
</dbReference>
<proteinExistence type="predicted"/>
<evidence type="ECO:0000256" key="7">
    <source>
        <dbReference type="SAM" id="MobiDB-lite"/>
    </source>
</evidence>
<accession>A0A7I8K6Q4</accession>
<evidence type="ECO:0000256" key="6">
    <source>
        <dbReference type="ARBA" id="ARBA00023242"/>
    </source>
</evidence>
<dbReference type="Pfam" id="PF03106">
    <property type="entry name" value="WRKY"/>
    <property type="match status" value="2"/>
</dbReference>
<dbReference type="Proteomes" id="UP000663760">
    <property type="component" value="Chromosome 3"/>
</dbReference>
<dbReference type="SUPFAM" id="SSF118290">
    <property type="entry name" value="WRKY DNA-binding domain"/>
    <property type="match status" value="2"/>
</dbReference>
<evidence type="ECO:0000259" key="8">
    <source>
        <dbReference type="PROSITE" id="PS50811"/>
    </source>
</evidence>
<sequence>MLENLISELRSSVPGAAVGELRGPGAASFEGFENAIASASGDEEVFPRVGSADAASVLGARYKSLSPARLLISSRAPCLTIPPGISPTTLLESPVLLTNVKAEPSPTTGTFTMPLLANIVVCSKRLSSPRSISNNTIHDERKSVSFEVEHCTTSGTSLSGTTVVSIEQKSETLSQANCVDQSRTRNMSYSVSSESVVVASNELSLVVAKPAIPEHGGASTTISEHVPNVPQLVNAIDNGVETTTSQKEHEHMTMAEKASEDGYNWRKYGQKHVKGSEFPRSYYKCTHANCPMKKMLERTHDGQITEIIYRGQHDHPKPQPNRRFAVGAVLCSQGGEKSEGFSSLTTGEAKPSNGQGQASYSTDPNVITEFSSVSANDGDLEGACVQPIDAVGDHADDDPESKRRRKDGITVDISTMGKTAQPRVVVQTLSEVDILDDGYRWRKYGQKVVKGNPNPRSYYKCTNAGCPVRKHVERASHDPKAVITTYEGKHNHDVPASRTSGHDTGAAVSANECTVLNSQPSVATNGIISTYDAMRVISDQYEQMEESDTISLDLGVGLSPRYEGRPGEKLQMPEPNQSQNRDLQIARPGCNSTVMQPALGLPYYGDPSLGAESFRRVEDTAESFTFKTLPLSHPSYEASVRRLLMGP</sequence>
<dbReference type="PANTHER" id="PTHR31221">
    <property type="entry name" value="WRKY TRANSCRIPTION FACTOR PROTEIN 1-RELATED"/>
    <property type="match status" value="1"/>
</dbReference>
<dbReference type="InterPro" id="IPR003657">
    <property type="entry name" value="WRKY_dom"/>
</dbReference>
<evidence type="ECO:0000256" key="4">
    <source>
        <dbReference type="ARBA" id="ARBA00023125"/>
    </source>
</evidence>
<dbReference type="EMBL" id="LR746266">
    <property type="protein sequence ID" value="CAA7393320.1"/>
    <property type="molecule type" value="Genomic_DNA"/>
</dbReference>
<dbReference type="OrthoDB" id="771494at2759"/>
<feature type="domain" description="WRKY" evidence="8">
    <location>
        <begin position="254"/>
        <end position="318"/>
    </location>
</feature>
<feature type="domain" description="WRKY" evidence="8">
    <location>
        <begin position="430"/>
        <end position="495"/>
    </location>
</feature>
<dbReference type="Gene3D" id="2.20.25.80">
    <property type="entry name" value="WRKY domain"/>
    <property type="match status" value="2"/>
</dbReference>
<evidence type="ECO:0000313" key="9">
    <source>
        <dbReference type="EMBL" id="CAA7393320.1"/>
    </source>
</evidence>
<evidence type="ECO:0000256" key="2">
    <source>
        <dbReference type="ARBA" id="ARBA00022737"/>
    </source>
</evidence>
<evidence type="ECO:0000313" key="10">
    <source>
        <dbReference type="Proteomes" id="UP000663760"/>
    </source>
</evidence>
<dbReference type="GO" id="GO:0005634">
    <property type="term" value="C:nucleus"/>
    <property type="evidence" value="ECO:0007669"/>
    <property type="project" value="UniProtKB-SubCell"/>
</dbReference>
<dbReference type="FunFam" id="2.20.25.80:FF:000001">
    <property type="entry name" value="WRKY transcription factor 33"/>
    <property type="match status" value="1"/>
</dbReference>
<evidence type="ECO:0000256" key="1">
    <source>
        <dbReference type="ARBA" id="ARBA00004123"/>
    </source>
</evidence>
<keyword evidence="10" id="KW-1185">Reference proteome</keyword>
<dbReference type="InterPro" id="IPR036576">
    <property type="entry name" value="WRKY_dom_sf"/>
</dbReference>
<dbReference type="GO" id="GO:0043565">
    <property type="term" value="F:sequence-specific DNA binding"/>
    <property type="evidence" value="ECO:0007669"/>
    <property type="project" value="InterPro"/>
</dbReference>
<dbReference type="SMART" id="SM00774">
    <property type="entry name" value="WRKY"/>
    <property type="match status" value="2"/>
</dbReference>
<name>A0A7I8K6Q4_SPIIN</name>
<dbReference type="GO" id="GO:0003700">
    <property type="term" value="F:DNA-binding transcription factor activity"/>
    <property type="evidence" value="ECO:0007669"/>
    <property type="project" value="InterPro"/>
</dbReference>
<protein>
    <recommendedName>
        <fullName evidence="8">WRKY domain-containing protein</fullName>
    </recommendedName>
</protein>
<keyword evidence="3" id="KW-0805">Transcription regulation</keyword>
<keyword evidence="6" id="KW-0539">Nucleus</keyword>
<organism evidence="9 10">
    <name type="scientific">Spirodela intermedia</name>
    <name type="common">Intermediate duckweed</name>
    <dbReference type="NCBI Taxonomy" id="51605"/>
    <lineage>
        <taxon>Eukaryota</taxon>
        <taxon>Viridiplantae</taxon>
        <taxon>Streptophyta</taxon>
        <taxon>Embryophyta</taxon>
        <taxon>Tracheophyta</taxon>
        <taxon>Spermatophyta</taxon>
        <taxon>Magnoliopsida</taxon>
        <taxon>Liliopsida</taxon>
        <taxon>Araceae</taxon>
        <taxon>Lemnoideae</taxon>
        <taxon>Spirodela</taxon>
    </lineage>
</organism>
<dbReference type="PANTHER" id="PTHR31221:SF193">
    <property type="entry name" value="WRKY TRANSCRIPTION FACTOR PROTEIN 1-RELATED"/>
    <property type="match status" value="1"/>
</dbReference>
<keyword evidence="4" id="KW-0238">DNA-binding</keyword>
<gene>
    <name evidence="9" type="ORF">SI8410_03004084</name>
</gene>
<feature type="region of interest" description="Disordered" evidence="7">
    <location>
        <begin position="389"/>
        <end position="409"/>
    </location>
</feature>